<keyword evidence="2" id="KW-0689">Ribosomal protein</keyword>
<dbReference type="Pfam" id="PF00673">
    <property type="entry name" value="Ribosomal_L5_C"/>
    <property type="match status" value="1"/>
</dbReference>
<dbReference type="AlphaFoldDB" id="A0A1E4TLP5"/>
<name>A0A1E4TLP5_9ASCO</name>
<evidence type="ECO:0000313" key="5">
    <source>
        <dbReference type="EMBL" id="ODV92685.1"/>
    </source>
</evidence>
<organism evidence="5 6">
    <name type="scientific">Tortispora caseinolytica NRRL Y-17796</name>
    <dbReference type="NCBI Taxonomy" id="767744"/>
    <lineage>
        <taxon>Eukaryota</taxon>
        <taxon>Fungi</taxon>
        <taxon>Dikarya</taxon>
        <taxon>Ascomycota</taxon>
        <taxon>Saccharomycotina</taxon>
        <taxon>Trigonopsidomycetes</taxon>
        <taxon>Trigonopsidales</taxon>
        <taxon>Trigonopsidaceae</taxon>
        <taxon>Tortispora</taxon>
    </lineage>
</organism>
<keyword evidence="3" id="KW-0687">Ribonucleoprotein</keyword>
<protein>
    <recommendedName>
        <fullName evidence="4">Large ribosomal subunit protein uL5 C-terminal domain-containing protein</fullName>
    </recommendedName>
</protein>
<dbReference type="Gene3D" id="3.30.1440.10">
    <property type="match status" value="1"/>
</dbReference>
<dbReference type="SUPFAM" id="SSF55282">
    <property type="entry name" value="RL5-like"/>
    <property type="match status" value="1"/>
</dbReference>
<dbReference type="OrthoDB" id="539541at2759"/>
<evidence type="ECO:0000256" key="2">
    <source>
        <dbReference type="ARBA" id="ARBA00022980"/>
    </source>
</evidence>
<feature type="domain" description="Large ribosomal subunit protein uL5 C-terminal" evidence="4">
    <location>
        <begin position="187"/>
        <end position="281"/>
    </location>
</feature>
<dbReference type="InterPro" id="IPR002132">
    <property type="entry name" value="Ribosomal_uL5"/>
</dbReference>
<dbReference type="Proteomes" id="UP000095023">
    <property type="component" value="Unassembled WGS sequence"/>
</dbReference>
<dbReference type="GO" id="GO:0005762">
    <property type="term" value="C:mitochondrial large ribosomal subunit"/>
    <property type="evidence" value="ECO:0007669"/>
    <property type="project" value="EnsemblFungi"/>
</dbReference>
<evidence type="ECO:0000313" key="6">
    <source>
        <dbReference type="Proteomes" id="UP000095023"/>
    </source>
</evidence>
<gene>
    <name evidence="5" type="ORF">CANCADRAFT_90758</name>
</gene>
<dbReference type="EMBL" id="KV453841">
    <property type="protein sequence ID" value="ODV92685.1"/>
    <property type="molecule type" value="Genomic_DNA"/>
</dbReference>
<accession>A0A1E4TLP5</accession>
<dbReference type="GO" id="GO:0003735">
    <property type="term" value="F:structural constituent of ribosome"/>
    <property type="evidence" value="ECO:0007669"/>
    <property type="project" value="EnsemblFungi"/>
</dbReference>
<reference evidence="6" key="1">
    <citation type="submission" date="2016-02" db="EMBL/GenBank/DDBJ databases">
        <title>Comparative genomics of biotechnologically important yeasts.</title>
        <authorList>
            <consortium name="DOE Joint Genome Institute"/>
            <person name="Riley R."/>
            <person name="Haridas S."/>
            <person name="Wolfe K.H."/>
            <person name="Lopes M.R."/>
            <person name="Hittinger C.T."/>
            <person name="Goker M."/>
            <person name="Salamov A."/>
            <person name="Wisecaver J."/>
            <person name="Long T.M."/>
            <person name="Aerts A.L."/>
            <person name="Barry K."/>
            <person name="Choi C."/>
            <person name="Clum A."/>
            <person name="Coughlan A.Y."/>
            <person name="Deshpande S."/>
            <person name="Douglass A.P."/>
            <person name="Hanson S.J."/>
            <person name="Klenk H.-P."/>
            <person name="Labutti K."/>
            <person name="Lapidus A."/>
            <person name="Lindquist E."/>
            <person name="Lipzen A."/>
            <person name="Meier-Kolthoff J.P."/>
            <person name="Ohm R.A."/>
            <person name="Otillar R.P."/>
            <person name="Pangilinan J."/>
            <person name="Peng Y."/>
            <person name="Rokas A."/>
            <person name="Rosa C.A."/>
            <person name="Scheuner C."/>
            <person name="Sibirny A.A."/>
            <person name="Slot J.C."/>
            <person name="Stielow J.B."/>
            <person name="Sun H."/>
            <person name="Kurtzman C.P."/>
            <person name="Blackwell M."/>
            <person name="Jeffries T.W."/>
            <person name="Grigoriev I.V."/>
        </authorList>
    </citation>
    <scope>NUCLEOTIDE SEQUENCE [LARGE SCALE GENOMIC DNA]</scope>
    <source>
        <strain evidence="6">NRRL Y-17796</strain>
    </source>
</reference>
<dbReference type="GO" id="GO:0006412">
    <property type="term" value="P:translation"/>
    <property type="evidence" value="ECO:0007669"/>
    <property type="project" value="InterPro"/>
</dbReference>
<comment type="similarity">
    <text evidence="1">Belongs to the universal ribosomal protein uL5 family.</text>
</comment>
<dbReference type="PANTHER" id="PTHR11994">
    <property type="entry name" value="60S RIBOSOMAL PROTEIN L11-RELATED"/>
    <property type="match status" value="1"/>
</dbReference>
<evidence type="ECO:0000256" key="1">
    <source>
        <dbReference type="ARBA" id="ARBA00008553"/>
    </source>
</evidence>
<evidence type="ECO:0000256" key="3">
    <source>
        <dbReference type="ARBA" id="ARBA00023274"/>
    </source>
</evidence>
<proteinExistence type="inferred from homology"/>
<dbReference type="InterPro" id="IPR022803">
    <property type="entry name" value="Ribosomal_uL5_dom_sf"/>
</dbReference>
<evidence type="ECO:0000259" key="4">
    <source>
        <dbReference type="Pfam" id="PF00673"/>
    </source>
</evidence>
<dbReference type="InterPro" id="IPR031309">
    <property type="entry name" value="Ribosomal_uL5_C"/>
</dbReference>
<keyword evidence="6" id="KW-1185">Reference proteome</keyword>
<sequence length="292" mass="32673">MTSKLFQRGFHVSQSTLKSSISIVPPVHHRIKVKKSVLGSHHLPFKPSDIRSHKYVPHDTVKDRLEEHYYQTLQPDLLLMNYRHNETPQPAAEFEEWPGDSPYHYNRPRRAPKGSAVAKPGIAVRDWLNIPRIEQIAVHAFNKNAKLNPDLAITTSLMVYHITGVKPVSLYAKNPVPLWKLKKGARIGAQSVLKGEKMYQFLATLMEVVLPRTRDFKGISARGGSGYGDISLGLTAEDVRLFPEIEGNLDLWPSTCGIDVHIKTSAQTDPEARMLLSGVGLLYTGPERANSS</sequence>